<dbReference type="EMBL" id="UFYA01000001">
    <property type="protein sequence ID" value="STD14928.1"/>
    <property type="molecule type" value="Genomic_DNA"/>
</dbReference>
<reference evidence="3 5" key="1">
    <citation type="submission" date="2017-06" db="EMBL/GenBank/DDBJ databases">
        <authorList>
            <consortium name="Pathogen Informatics"/>
        </authorList>
    </citation>
    <scope>NUCLEOTIDE SEQUENCE [LARGE SCALE GENOMIC DNA]</scope>
    <source>
        <strain evidence="3 5">NCTC13039</strain>
    </source>
</reference>
<evidence type="ECO:0000313" key="6">
    <source>
        <dbReference type="Proteomes" id="UP000254118"/>
    </source>
</evidence>
<keyword evidence="5" id="KW-1185">Reference proteome</keyword>
<name>A0A239V8B6_9MICO</name>
<dbReference type="Proteomes" id="UP000242637">
    <property type="component" value="Chromosome 1"/>
</dbReference>
<dbReference type="Pfam" id="PF12089">
    <property type="entry name" value="DUF3566"/>
    <property type="match status" value="1"/>
</dbReference>
<feature type="transmembrane region" description="Helical" evidence="1">
    <location>
        <begin position="62"/>
        <end position="85"/>
    </location>
</feature>
<dbReference type="Proteomes" id="UP000254118">
    <property type="component" value="Unassembled WGS sequence"/>
</dbReference>
<evidence type="ECO:0000313" key="5">
    <source>
        <dbReference type="Proteomes" id="UP000242637"/>
    </source>
</evidence>
<sequence length="167" mass="17357">MSNPKGQANGPAAAPRTMTVGGVRVGARPAGRIGPTAAPGDADPRRVKLTLARVDPISVMRISFLLSVAFGIAMVIVVIALWLMLNSMGVFAEINAAVESLHLQQGGEADARFNLVEFLSLGRVLSLTIVFGVVDVILLTAIATVVAFIYNMCAALVGGAQVTLVDD</sequence>
<evidence type="ECO:0000313" key="3">
    <source>
        <dbReference type="EMBL" id="SNV18342.1"/>
    </source>
</evidence>
<protein>
    <submittedName>
        <fullName evidence="3">Transmembrane domain of uncharacterized function (DUF3566)</fullName>
    </submittedName>
</protein>
<keyword evidence="1" id="KW-1133">Transmembrane helix</keyword>
<dbReference type="KEGG" id="dco:SAMEA4475696_0429"/>
<dbReference type="RefSeq" id="WP_243886361.1">
    <property type="nucleotide sequence ID" value="NZ_JAAFNI010000001.1"/>
</dbReference>
<evidence type="ECO:0000313" key="4">
    <source>
        <dbReference type="EMBL" id="STD14928.1"/>
    </source>
</evidence>
<keyword evidence="1" id="KW-0472">Membrane</keyword>
<feature type="domain" description="DUF3566" evidence="2">
    <location>
        <begin position="44"/>
        <end position="166"/>
    </location>
</feature>
<dbReference type="InterPro" id="IPR021949">
    <property type="entry name" value="DUF3566_TM"/>
</dbReference>
<evidence type="ECO:0000256" key="1">
    <source>
        <dbReference type="SAM" id="Phobius"/>
    </source>
</evidence>
<dbReference type="AlphaFoldDB" id="A0A239V8B6"/>
<proteinExistence type="predicted"/>
<keyword evidence="1 3" id="KW-0812">Transmembrane</keyword>
<organism evidence="3 5">
    <name type="scientific">Dermatophilus congolensis</name>
    <dbReference type="NCBI Taxonomy" id="1863"/>
    <lineage>
        <taxon>Bacteria</taxon>
        <taxon>Bacillati</taxon>
        <taxon>Actinomycetota</taxon>
        <taxon>Actinomycetes</taxon>
        <taxon>Micrococcales</taxon>
        <taxon>Dermatophilaceae</taxon>
        <taxon>Dermatophilus</taxon>
    </lineage>
</organism>
<dbReference type="STRING" id="1121387.GCA_000429885_01287"/>
<accession>A0A239V8B6</accession>
<gene>
    <name evidence="4" type="ORF">NCTC7915_02193</name>
    <name evidence="3" type="ORF">SAMEA4475696_00429</name>
</gene>
<reference evidence="4 6" key="2">
    <citation type="submission" date="2018-06" db="EMBL/GenBank/DDBJ databases">
        <authorList>
            <consortium name="Pathogen Informatics"/>
            <person name="Doyle S."/>
        </authorList>
    </citation>
    <scope>NUCLEOTIDE SEQUENCE [LARGE SCALE GENOMIC DNA]</scope>
    <source>
        <strain evidence="4 6">NCTC7915</strain>
    </source>
</reference>
<feature type="transmembrane region" description="Helical" evidence="1">
    <location>
        <begin position="124"/>
        <end position="150"/>
    </location>
</feature>
<evidence type="ECO:0000259" key="2">
    <source>
        <dbReference type="Pfam" id="PF12089"/>
    </source>
</evidence>
<dbReference type="EMBL" id="LT906453">
    <property type="protein sequence ID" value="SNV18342.1"/>
    <property type="molecule type" value="Genomic_DNA"/>
</dbReference>